<organism evidence="2 3">
    <name type="scientific">Lasiosphaeria hispida</name>
    <dbReference type="NCBI Taxonomy" id="260671"/>
    <lineage>
        <taxon>Eukaryota</taxon>
        <taxon>Fungi</taxon>
        <taxon>Dikarya</taxon>
        <taxon>Ascomycota</taxon>
        <taxon>Pezizomycotina</taxon>
        <taxon>Sordariomycetes</taxon>
        <taxon>Sordariomycetidae</taxon>
        <taxon>Sordariales</taxon>
        <taxon>Lasiosphaeriaceae</taxon>
        <taxon>Lasiosphaeria</taxon>
    </lineage>
</organism>
<comment type="caution">
    <text evidence="2">The sequence shown here is derived from an EMBL/GenBank/DDBJ whole genome shotgun (WGS) entry which is preliminary data.</text>
</comment>
<gene>
    <name evidence="2" type="ORF">B0T25DRAFT_562823</name>
</gene>
<reference evidence="2" key="1">
    <citation type="journal article" date="2023" name="Mol. Phylogenet. Evol.">
        <title>Genome-scale phylogeny and comparative genomics of the fungal order Sordariales.</title>
        <authorList>
            <person name="Hensen N."/>
            <person name="Bonometti L."/>
            <person name="Westerberg I."/>
            <person name="Brannstrom I.O."/>
            <person name="Guillou S."/>
            <person name="Cros-Aarteil S."/>
            <person name="Calhoun S."/>
            <person name="Haridas S."/>
            <person name="Kuo A."/>
            <person name="Mondo S."/>
            <person name="Pangilinan J."/>
            <person name="Riley R."/>
            <person name="LaButti K."/>
            <person name="Andreopoulos B."/>
            <person name="Lipzen A."/>
            <person name="Chen C."/>
            <person name="Yan M."/>
            <person name="Daum C."/>
            <person name="Ng V."/>
            <person name="Clum A."/>
            <person name="Steindorff A."/>
            <person name="Ohm R.A."/>
            <person name="Martin F."/>
            <person name="Silar P."/>
            <person name="Natvig D.O."/>
            <person name="Lalanne C."/>
            <person name="Gautier V."/>
            <person name="Ament-Velasquez S.L."/>
            <person name="Kruys A."/>
            <person name="Hutchinson M.I."/>
            <person name="Powell A.J."/>
            <person name="Barry K."/>
            <person name="Miller A.N."/>
            <person name="Grigoriev I.V."/>
            <person name="Debuchy R."/>
            <person name="Gladieux P."/>
            <person name="Hiltunen Thoren M."/>
            <person name="Johannesson H."/>
        </authorList>
    </citation>
    <scope>NUCLEOTIDE SEQUENCE</scope>
    <source>
        <strain evidence="2">CBS 955.72</strain>
    </source>
</reference>
<feature type="compositionally biased region" description="Basic and acidic residues" evidence="1">
    <location>
        <begin position="439"/>
        <end position="460"/>
    </location>
</feature>
<feature type="region of interest" description="Disordered" evidence="1">
    <location>
        <begin position="251"/>
        <end position="271"/>
    </location>
</feature>
<protein>
    <submittedName>
        <fullName evidence="2">Uncharacterized protein</fullName>
    </submittedName>
</protein>
<feature type="compositionally biased region" description="Basic and acidic residues" evidence="1">
    <location>
        <begin position="1"/>
        <end position="10"/>
    </location>
</feature>
<feature type="region of interest" description="Disordered" evidence="1">
    <location>
        <begin position="386"/>
        <end position="460"/>
    </location>
</feature>
<evidence type="ECO:0000256" key="1">
    <source>
        <dbReference type="SAM" id="MobiDB-lite"/>
    </source>
</evidence>
<dbReference type="Proteomes" id="UP001275084">
    <property type="component" value="Unassembled WGS sequence"/>
</dbReference>
<proteinExistence type="predicted"/>
<reference evidence="2" key="2">
    <citation type="submission" date="2023-06" db="EMBL/GenBank/DDBJ databases">
        <authorList>
            <consortium name="Lawrence Berkeley National Laboratory"/>
            <person name="Haridas S."/>
            <person name="Hensen N."/>
            <person name="Bonometti L."/>
            <person name="Westerberg I."/>
            <person name="Brannstrom I.O."/>
            <person name="Guillou S."/>
            <person name="Cros-Aarteil S."/>
            <person name="Calhoun S."/>
            <person name="Kuo A."/>
            <person name="Mondo S."/>
            <person name="Pangilinan J."/>
            <person name="Riley R."/>
            <person name="Labutti K."/>
            <person name="Andreopoulos B."/>
            <person name="Lipzen A."/>
            <person name="Chen C."/>
            <person name="Yanf M."/>
            <person name="Daum C."/>
            <person name="Ng V."/>
            <person name="Clum A."/>
            <person name="Steindorff A."/>
            <person name="Ohm R."/>
            <person name="Martin F."/>
            <person name="Silar P."/>
            <person name="Natvig D."/>
            <person name="Lalanne C."/>
            <person name="Gautier V."/>
            <person name="Ament-Velasquez S.L."/>
            <person name="Kruys A."/>
            <person name="Hutchinson M.I."/>
            <person name="Powell A.J."/>
            <person name="Barry K."/>
            <person name="Miller A.N."/>
            <person name="Grigoriev I.V."/>
            <person name="Debuchy R."/>
            <person name="Gladieux P."/>
            <person name="Thoren M.H."/>
            <person name="Johannesson H."/>
        </authorList>
    </citation>
    <scope>NUCLEOTIDE SEQUENCE</scope>
    <source>
        <strain evidence="2">CBS 955.72</strain>
    </source>
</reference>
<evidence type="ECO:0000313" key="3">
    <source>
        <dbReference type="Proteomes" id="UP001275084"/>
    </source>
</evidence>
<feature type="region of interest" description="Disordered" evidence="1">
    <location>
        <begin position="1"/>
        <end position="46"/>
    </location>
</feature>
<dbReference type="AlphaFoldDB" id="A0AAJ0HW58"/>
<dbReference type="EMBL" id="JAUIQD010000001">
    <property type="protein sequence ID" value="KAK3363846.1"/>
    <property type="molecule type" value="Genomic_DNA"/>
</dbReference>
<feature type="compositionally biased region" description="Low complexity" evidence="1">
    <location>
        <begin position="251"/>
        <end position="263"/>
    </location>
</feature>
<name>A0AAJ0HW58_9PEZI</name>
<evidence type="ECO:0000313" key="2">
    <source>
        <dbReference type="EMBL" id="KAK3363846.1"/>
    </source>
</evidence>
<sequence length="460" mass="50831">MKELLHDSKSATEFIPSNIQARRGSLPSTDQAFTSTTQDDEDSVISPTDKDLRAEHFKAQITHVLKDHLLGDLDLANDITKRLDTHAQMYTNGKGPPLDDGPNSPVKYHGVMTAIDFQDGYQKNPLPMFKVKRQLLMIAYQEQAKIPHLHCRNLSGNMEAIHLWATAVIQNYVRLLEERRNAIQDTQDMAEGLVAAQDEAKRLQDLVAHLRSDGGESINQITTLRSEVEILKQRDTVLKGLYAEAIEKVKTANSATSTTSTKPAPHRHREDTPAETVRSFLTNLAAGSTPSGVAADNLEPYWRPGHPDQIVTTEQLLTHLWDEYSDPSTEENAMEAYDKLVFQRGENYKTFRNDFIANPAGRLIRQPDVSFKTCTDLANNILASWDSANDKGKDKPAPSSSTSHTGSRSQPGGTRNGTPGTGTTSKSTGTPPQPSGADAVKRAKERARLSVESKYGHLKK</sequence>
<keyword evidence="3" id="KW-1185">Reference proteome</keyword>
<feature type="compositionally biased region" description="Low complexity" evidence="1">
    <location>
        <begin position="399"/>
        <end position="430"/>
    </location>
</feature>
<feature type="compositionally biased region" description="Polar residues" evidence="1">
    <location>
        <begin position="15"/>
        <end position="37"/>
    </location>
</feature>
<accession>A0AAJ0HW58</accession>